<dbReference type="Pfam" id="PF03445">
    <property type="entry name" value="DUF294"/>
    <property type="match status" value="1"/>
</dbReference>
<dbReference type="EMBL" id="CACRXK020002321">
    <property type="protein sequence ID" value="CAB3993738.1"/>
    <property type="molecule type" value="Genomic_DNA"/>
</dbReference>
<dbReference type="SUPFAM" id="SSF48452">
    <property type="entry name" value="TPR-like"/>
    <property type="match status" value="4"/>
</dbReference>
<dbReference type="Proteomes" id="UP001152795">
    <property type="component" value="Unassembled WGS sequence"/>
</dbReference>
<dbReference type="SMART" id="SM00028">
    <property type="entry name" value="TPR"/>
    <property type="match status" value="13"/>
</dbReference>
<accession>A0A6S7GNV4</accession>
<dbReference type="PANTHER" id="PTHR19959">
    <property type="entry name" value="KINESIN LIGHT CHAIN"/>
    <property type="match status" value="1"/>
</dbReference>
<dbReference type="InterPro" id="IPR019734">
    <property type="entry name" value="TPR_rpt"/>
</dbReference>
<protein>
    <submittedName>
        <fullName evidence="3">Tetratricopeptide repeat 28-like</fullName>
    </submittedName>
</protein>
<evidence type="ECO:0000256" key="1">
    <source>
        <dbReference type="SAM" id="MobiDB-lite"/>
    </source>
</evidence>
<name>A0A6S7GNV4_PARCT</name>
<keyword evidence="4" id="KW-1185">Reference proteome</keyword>
<feature type="compositionally biased region" description="Polar residues" evidence="1">
    <location>
        <begin position="1455"/>
        <end position="1464"/>
    </location>
</feature>
<proteinExistence type="predicted"/>
<evidence type="ECO:0000313" key="4">
    <source>
        <dbReference type="Proteomes" id="UP001152795"/>
    </source>
</evidence>
<organism evidence="3 4">
    <name type="scientific">Paramuricea clavata</name>
    <name type="common">Red gorgonian</name>
    <name type="synonym">Violescent sea-whip</name>
    <dbReference type="NCBI Taxonomy" id="317549"/>
    <lineage>
        <taxon>Eukaryota</taxon>
        <taxon>Metazoa</taxon>
        <taxon>Cnidaria</taxon>
        <taxon>Anthozoa</taxon>
        <taxon>Octocorallia</taxon>
        <taxon>Malacalcyonacea</taxon>
        <taxon>Plexauridae</taxon>
        <taxon>Paramuricea</taxon>
    </lineage>
</organism>
<dbReference type="GO" id="GO:0008773">
    <property type="term" value="F:[protein-PII] uridylyltransferase activity"/>
    <property type="evidence" value="ECO:0007669"/>
    <property type="project" value="InterPro"/>
</dbReference>
<evidence type="ECO:0000313" key="3">
    <source>
        <dbReference type="EMBL" id="CAB3993738.1"/>
    </source>
</evidence>
<dbReference type="Gene3D" id="1.25.40.10">
    <property type="entry name" value="Tetratricopeptide repeat domain"/>
    <property type="match status" value="5"/>
</dbReference>
<dbReference type="PANTHER" id="PTHR19959:SF119">
    <property type="entry name" value="FUNGAL LIPASE-LIKE DOMAIN-CONTAINING PROTEIN"/>
    <property type="match status" value="1"/>
</dbReference>
<reference evidence="3" key="1">
    <citation type="submission" date="2020-04" db="EMBL/GenBank/DDBJ databases">
        <authorList>
            <person name="Alioto T."/>
            <person name="Alioto T."/>
            <person name="Gomez Garrido J."/>
        </authorList>
    </citation>
    <scope>NUCLEOTIDE SEQUENCE</scope>
    <source>
        <strain evidence="3">A484AB</strain>
    </source>
</reference>
<dbReference type="PROSITE" id="PS50005">
    <property type="entry name" value="TPR"/>
    <property type="match status" value="3"/>
</dbReference>
<sequence length="2517" mass="284713">MCVSYSVLPQAVMTTNTSTKQKGTLLYDYVAAPQNFQKTFEEWICRDRFYLQATQEGFHDIFDAQTTNQEDQNEKLPLGSLVEIAKEALKNGELKTAEKVLHSAIKKEILESADSKINVESYRYLAEVIQEKATQDDLELPTRQRYLLQAAALLNFVKNLMRNGDTENELSKKMLTTVSQKLQEIQDNLILSVGGNLPCYKFNSESYKKSLDSLRNVASSRLNAIHDRYVSERDSEEDHREMYVKQAEEIRVLFKTIASEMKLLFSDIIKDCMAVIGKPPCNYEIIVLGSLAREEMTPYSDLEWAILTSSEEERCKTFFRNLTNLVHLQVINLGETILPSMDIKALTGGWFYDEVTPRGVSFDGFLPQACKTPLGNVTDFELIHNPTSMAAFQNKNWRERNPGLGEILQTVAPLKDNGNHQLLNEYRQDLRQFLHGSCDSNECDHDSSDSKCPTRNECRGLKTVKQDVFKYSRFYLNTERQNDGKLYDVKQEIYRVTDRVIVGLGKCVGIEKNGAFDILDELREKGKIEANARDNLASAVAIALKLRLATYLKAGKQAEDVKSIPTDETYPQVAAHVYRLPNKTELFHFYYVVVPLCKEMKMFCNNGAEHSVWFSEKEFFEYSDVIKANIYSRILDYPKAHECYERALEKDPRNMELKFCCLSLELMTKDNKDGGLLLKRKLVALLQQLGKTYNFPEVNWVDNNEGVSEIDYCRNFADTNLPLASIPPLIHILSMLSSVHETQLGNFKTAQLLLQQCAKLQNLLGLDSSDVHVLRIRLKILGLACTCWTQSAANDLESVISKLTIFIKREGINIRAFLLLTELGSVLKTRSKYSEAYQCLQRAFSMGRLLYGVNLNFYVVHTLLMLGNVCEKLALYEEGKMYLKQSRPFLLSLKGRLSVVLIRSINVTLARICNKSSHPEEAITYVTESLALTPSVTTASWTDIMIDCQMYCEAASAWHDLGAEEKAWRAALSARDSLLRVTNLGTRMVLRGSIATTYVKLGKNKEAVELMKQGVNELPLDFDDLVIVQCLNVFGGLLRKQGLLKEAKDCYQRALEMKEVKDVDSFDVINSLLGIANVHLENGELSEAMNFADQSWKAVLTMEPSHDKCRFLGEVAACWRTLGKPCKAKMCLEQALEIYRRSVVSQKMPNVEYDFHVRLADLVEAIATVGDDNGAKLTEEQVGTAKRFHYSQAAELLRRHLESGNFNSWTVALFASLAEKFRAIGDISEEEKLLVEGLRMSEEVYNYGAANEMFALILRRLSNVCLETANYEKALEYLVRSLKMELKIHSSNPHHAHILSGMFSLAVIYRKNPAISDPVNDLENSPGHTTEDGPCDDEIEKATCFATKASLHFCFGDFEGVEKFSRMASDIYRRLGDHTVCYKSMKSVRERCELMLKLAQLAKQNPNEMLNSSGWLQTVFRNIRTKGSTLLTFAIVPVFQSTGDGTVTDINQSGDLAITNTSDGGNDDTPRPPAQAYPYLSSLVNQESEKTIPTHDYRHDKLTSIGVPITAFEDNMPEGAIARDELILDDDNDEIVFPETGEVLAVSDLGRFLELLGLADESKSTSEVDNDGIQTLRNLDDSDTLLMSDYANFLNDPVQEFLNNAFMAKENNEMALMSTYLNMAAKYKSSPRQEALISKLLGQCNVALHKYKLAAIDFGKAAAFYRSLNLAADTDDLCEFMDSLRGLTESHLLCNDVESAWCTCEEALSLKSVVISGTPTFYHLISMYYLAAKCSTALIARGLTHEHDMQTVVSFCKEALSASEEAELVVGSNDANQELNGSCAREDLFPLKCEVTLLLARTLSEFNLEEEARSILVEMVQRLRNLVAVFEAFSSDTWPEGDNKFWNLQINLFSWIGQALLLLGEVDDATDGLKKSLAALFVLQSMNVKLYVENLLSLLDAITARNIVETNSFQQTLEFCKRLYMEQHDSLEKLVEFFADVGNLYVDRGRTQEAVSAFEIGLAVAESMHGGEVQKSCELLLLYLGMTHALQATLNVAKSEREELLLAEKYFRMGQELEDSGVTMDLLYAQFLIAQERFDEAIPLLERVIQLDDCLWDDHIAVPYYQRRLYGPSVCKYVELHGELLTFSRNLGYSFLVRAYVDRGMRKQAVRFCEEFAVNGRDEENSYENRPPAVSFLLGCAQRSLLSLVDGQIHLQLVESDVPLTAENLAELYYALEEYDLALRYSNKARELLVLLPKEDVDSVEYDHRHLSLLRTGGNSLIMLERVNEAYSYFATFLMLLQSQVNVLEKPFEEAQAILRHYSFAHEFCVYRALGMLLVRRGNIDGALKVYEHCIDVDKEYSLDPSLVGTLSELYQTKAFTTAKNDKVEHKAWMMKAQECFEAFFRSNKKPTPFLEAAFASFLYRIHRTEEAVHHFQNSITDGSADEVTISFSHEDKCLLSTHLQQEIEVTGQIFLPNKVYVLYQMVSAYFKLGKTDELQVTVKRMEEYVASKRTSPLFPLCLAVLGYAYKETGNESKAAEAFNVVLQLMPGHRPVKNALESCKLYEKKELLTDQAL</sequence>
<evidence type="ECO:0000259" key="2">
    <source>
        <dbReference type="Pfam" id="PF03445"/>
    </source>
</evidence>
<feature type="region of interest" description="Disordered" evidence="1">
    <location>
        <begin position="1455"/>
        <end position="1474"/>
    </location>
</feature>
<feature type="domain" description="Protein-PII uridylyltransferase N-terminal" evidence="2">
    <location>
        <begin position="243"/>
        <end position="334"/>
    </location>
</feature>
<dbReference type="InterPro" id="IPR011990">
    <property type="entry name" value="TPR-like_helical_dom_sf"/>
</dbReference>
<gene>
    <name evidence="3" type="ORF">PACLA_8A075560</name>
</gene>
<dbReference type="InterPro" id="IPR005105">
    <property type="entry name" value="GlnD_Uridyltrans_N"/>
</dbReference>
<dbReference type="Pfam" id="PF13181">
    <property type="entry name" value="TPR_8"/>
    <property type="match status" value="1"/>
</dbReference>
<comment type="caution">
    <text evidence="3">The sequence shown here is derived from an EMBL/GenBank/DDBJ whole genome shotgun (WGS) entry which is preliminary data.</text>
</comment>